<dbReference type="Pfam" id="PF07645">
    <property type="entry name" value="EGF_CA"/>
    <property type="match status" value="1"/>
</dbReference>
<evidence type="ECO:0000259" key="12">
    <source>
        <dbReference type="PROSITE" id="PS50011"/>
    </source>
</evidence>
<comment type="catalytic activity">
    <reaction evidence="8">
        <text>L-seryl-[protein] + ATP = O-phospho-L-seryl-[protein] + ADP + H(+)</text>
        <dbReference type="Rhea" id="RHEA:17989"/>
        <dbReference type="Rhea" id="RHEA-COMP:9863"/>
        <dbReference type="Rhea" id="RHEA-COMP:11604"/>
        <dbReference type="ChEBI" id="CHEBI:15378"/>
        <dbReference type="ChEBI" id="CHEBI:29999"/>
        <dbReference type="ChEBI" id="CHEBI:30616"/>
        <dbReference type="ChEBI" id="CHEBI:83421"/>
        <dbReference type="ChEBI" id="CHEBI:456216"/>
    </reaction>
</comment>
<dbReference type="SMART" id="SM00181">
    <property type="entry name" value="EGF"/>
    <property type="match status" value="2"/>
</dbReference>
<dbReference type="CDD" id="cd14066">
    <property type="entry name" value="STKc_IRAK"/>
    <property type="match status" value="1"/>
</dbReference>
<keyword evidence="3" id="KW-0808">Transferase</keyword>
<feature type="domain" description="Protein kinase" evidence="12">
    <location>
        <begin position="223"/>
        <end position="506"/>
    </location>
</feature>
<keyword evidence="11" id="KW-1133">Transmembrane helix</keyword>
<evidence type="ECO:0000259" key="13">
    <source>
        <dbReference type="PROSITE" id="PS50026"/>
    </source>
</evidence>
<dbReference type="PROSITE" id="PS01187">
    <property type="entry name" value="EGF_CA"/>
    <property type="match status" value="1"/>
</dbReference>
<evidence type="ECO:0000256" key="6">
    <source>
        <dbReference type="ARBA" id="ARBA00022840"/>
    </source>
</evidence>
<proteinExistence type="predicted"/>
<evidence type="ECO:0000256" key="5">
    <source>
        <dbReference type="ARBA" id="ARBA00022741"/>
    </source>
</evidence>
<dbReference type="CDD" id="cd00054">
    <property type="entry name" value="EGF_CA"/>
    <property type="match status" value="1"/>
</dbReference>
<dbReference type="InterPro" id="IPR009030">
    <property type="entry name" value="Growth_fac_rcpt_cys_sf"/>
</dbReference>
<comment type="catalytic activity">
    <reaction evidence="9">
        <text>L-threonyl-[protein] + ATP = O-phospho-L-threonyl-[protein] + ADP + H(+)</text>
        <dbReference type="Rhea" id="RHEA:46608"/>
        <dbReference type="Rhea" id="RHEA-COMP:11060"/>
        <dbReference type="Rhea" id="RHEA-COMP:11605"/>
        <dbReference type="ChEBI" id="CHEBI:15378"/>
        <dbReference type="ChEBI" id="CHEBI:30013"/>
        <dbReference type="ChEBI" id="CHEBI:30616"/>
        <dbReference type="ChEBI" id="CHEBI:61977"/>
        <dbReference type="ChEBI" id="CHEBI:456216"/>
    </reaction>
</comment>
<evidence type="ECO:0008006" key="16">
    <source>
        <dbReference type="Google" id="ProtNLM"/>
    </source>
</evidence>
<keyword evidence="1" id="KW-0418">Kinase</keyword>
<protein>
    <recommendedName>
        <fullName evidence="16">Protein kinase domain-containing protein</fullName>
    </recommendedName>
</protein>
<evidence type="ECO:0000313" key="14">
    <source>
        <dbReference type="EMBL" id="KAF3492735.1"/>
    </source>
</evidence>
<keyword evidence="11" id="KW-0472">Membrane</keyword>
<reference evidence="14 15" key="1">
    <citation type="journal article" date="2020" name="BMC Genomics">
        <title>Intraspecific diversification of the crop wild relative Brassica cretica Lam. using demographic model selection.</title>
        <authorList>
            <person name="Kioukis A."/>
            <person name="Michalopoulou V.A."/>
            <person name="Briers L."/>
            <person name="Pirintsos S."/>
            <person name="Studholme D.J."/>
            <person name="Pavlidis P."/>
            <person name="Sarris P.F."/>
        </authorList>
    </citation>
    <scope>NUCLEOTIDE SEQUENCE [LARGE SCALE GENOMIC DNA]</scope>
    <source>
        <strain evidence="15">cv. PFS-1207/04</strain>
    </source>
</reference>
<dbReference type="PROSITE" id="PS50026">
    <property type="entry name" value="EGF_3"/>
    <property type="match status" value="1"/>
</dbReference>
<dbReference type="Gene3D" id="3.30.200.20">
    <property type="entry name" value="Phosphorylase Kinase, domain 1"/>
    <property type="match status" value="1"/>
</dbReference>
<evidence type="ECO:0000256" key="4">
    <source>
        <dbReference type="ARBA" id="ARBA00022737"/>
    </source>
</evidence>
<evidence type="ECO:0000256" key="2">
    <source>
        <dbReference type="ARBA" id="ARBA00022536"/>
    </source>
</evidence>
<accession>A0ABQ7A4Y2</accession>
<dbReference type="PROSITE" id="PS50011">
    <property type="entry name" value="PROTEIN_KINASE_DOM"/>
    <property type="match status" value="1"/>
</dbReference>
<evidence type="ECO:0000256" key="1">
    <source>
        <dbReference type="ARBA" id="ARBA00022527"/>
    </source>
</evidence>
<dbReference type="InterPro" id="IPR045274">
    <property type="entry name" value="WAK-like"/>
</dbReference>
<dbReference type="InterPro" id="IPR000719">
    <property type="entry name" value="Prot_kinase_dom"/>
</dbReference>
<organism evidence="14 15">
    <name type="scientific">Brassica cretica</name>
    <name type="common">Mustard</name>
    <dbReference type="NCBI Taxonomy" id="69181"/>
    <lineage>
        <taxon>Eukaryota</taxon>
        <taxon>Viridiplantae</taxon>
        <taxon>Streptophyta</taxon>
        <taxon>Embryophyta</taxon>
        <taxon>Tracheophyta</taxon>
        <taxon>Spermatophyta</taxon>
        <taxon>Magnoliopsida</taxon>
        <taxon>eudicotyledons</taxon>
        <taxon>Gunneridae</taxon>
        <taxon>Pentapetalae</taxon>
        <taxon>rosids</taxon>
        <taxon>malvids</taxon>
        <taxon>Brassicales</taxon>
        <taxon>Brassicaceae</taxon>
        <taxon>Brassiceae</taxon>
        <taxon>Brassica</taxon>
    </lineage>
</organism>
<keyword evidence="6" id="KW-0067">ATP-binding</keyword>
<dbReference type="PANTHER" id="PTHR27005:SF402">
    <property type="entry name" value="PROTEIN KINASE DOMAIN-CONTAINING PROTEIN"/>
    <property type="match status" value="1"/>
</dbReference>
<dbReference type="Pfam" id="PF07714">
    <property type="entry name" value="PK_Tyr_Ser-Thr"/>
    <property type="match status" value="1"/>
</dbReference>
<keyword evidence="5" id="KW-0547">Nucleotide-binding</keyword>
<keyword evidence="7" id="KW-1015">Disulfide bond</keyword>
<dbReference type="Gene3D" id="1.10.510.10">
    <property type="entry name" value="Transferase(Phosphotransferase) domain 1"/>
    <property type="match status" value="1"/>
</dbReference>
<dbReference type="SMART" id="SM00179">
    <property type="entry name" value="EGF_CA"/>
    <property type="match status" value="1"/>
</dbReference>
<dbReference type="InterPro" id="IPR001881">
    <property type="entry name" value="EGF-like_Ca-bd_dom"/>
</dbReference>
<comment type="caution">
    <text evidence="10">Lacks conserved residue(s) required for the propagation of feature annotation.</text>
</comment>
<dbReference type="PANTHER" id="PTHR27005">
    <property type="entry name" value="WALL-ASSOCIATED RECEPTOR KINASE-LIKE 21"/>
    <property type="match status" value="1"/>
</dbReference>
<dbReference type="Gene3D" id="2.10.25.10">
    <property type="entry name" value="Laminin"/>
    <property type="match status" value="1"/>
</dbReference>
<sequence length="548" mass="61125">MTSVFDFNPCTYAFLAESDTFHFDALGDLRNLRNVSQFPLVLDWSIGNQTCEQVGNKSICSMSNSLCFNSTRGTGYNCKCLEGFEGNPYLSNEHGCRDINECTSTIHKHNCSDPSTCRNKDGGFYCKCKSGYRLDTTNMSCKRKDFGWATILLGTTIGFLSILLVVSCVQQRMKHRKTAELRQKFFQQNGGGMLMQRLSGGGTSNYNIRIFTEEGMKEATNGYEESRILGQGGQGTVYKGILPDNSIVAIKKARLGDNSQVEQFINEVLVLSQINHRNVVKLLGCCLETEVPLLVYEFINSGTLSDHLHGSLFGPSLTWEHRLRIAVEIAGTLAYLHSSASIPIVHRDVKTANILLDKNLTAKVADFGASRLIPMDKEQLTTMVQGTLGYLDPEYYNTGLLNEKSDVYSFGVVLMELLSGQKALCFERPQQSKHLVNYVASAMKENRLHEVIDVKVMTEDNNREIKEVARIAVECTRLMGEERPKMKEVAAELEGLRVAKAKHQWSDQYPEETEHLVGVQIISAQGDSSSIGYDSIKNVARLHIEAGR</sequence>
<dbReference type="InterPro" id="IPR001245">
    <property type="entry name" value="Ser-Thr/Tyr_kinase_cat_dom"/>
</dbReference>
<keyword evidence="11" id="KW-0812">Transmembrane</keyword>
<dbReference type="InterPro" id="IPR000152">
    <property type="entry name" value="EGF-type_Asp/Asn_hydroxyl_site"/>
</dbReference>
<comment type="caution">
    <text evidence="14">The sequence shown here is derived from an EMBL/GenBank/DDBJ whole genome shotgun (WGS) entry which is preliminary data.</text>
</comment>
<dbReference type="InterPro" id="IPR011009">
    <property type="entry name" value="Kinase-like_dom_sf"/>
</dbReference>
<dbReference type="SUPFAM" id="SSF57184">
    <property type="entry name" value="Growth factor receptor domain"/>
    <property type="match status" value="1"/>
</dbReference>
<dbReference type="InterPro" id="IPR000742">
    <property type="entry name" value="EGF"/>
</dbReference>
<keyword evidence="15" id="KW-1185">Reference proteome</keyword>
<dbReference type="PROSITE" id="PS00108">
    <property type="entry name" value="PROTEIN_KINASE_ST"/>
    <property type="match status" value="1"/>
</dbReference>
<evidence type="ECO:0000256" key="7">
    <source>
        <dbReference type="ARBA" id="ARBA00023157"/>
    </source>
</evidence>
<name>A0ABQ7A4Y2_BRACR</name>
<keyword evidence="4" id="KW-0677">Repeat</keyword>
<evidence type="ECO:0000256" key="9">
    <source>
        <dbReference type="ARBA" id="ARBA00047951"/>
    </source>
</evidence>
<evidence type="ECO:0000256" key="10">
    <source>
        <dbReference type="PROSITE-ProRule" id="PRU00076"/>
    </source>
</evidence>
<dbReference type="PROSITE" id="PS00010">
    <property type="entry name" value="ASX_HYDROXYL"/>
    <property type="match status" value="1"/>
</dbReference>
<dbReference type="SMART" id="SM00220">
    <property type="entry name" value="S_TKc"/>
    <property type="match status" value="1"/>
</dbReference>
<evidence type="ECO:0000256" key="3">
    <source>
        <dbReference type="ARBA" id="ARBA00022679"/>
    </source>
</evidence>
<dbReference type="InterPro" id="IPR018097">
    <property type="entry name" value="EGF_Ca-bd_CS"/>
</dbReference>
<dbReference type="EMBL" id="QGKV02002055">
    <property type="protein sequence ID" value="KAF3492735.1"/>
    <property type="molecule type" value="Genomic_DNA"/>
</dbReference>
<gene>
    <name evidence="14" type="ORF">DY000_02055255</name>
</gene>
<dbReference type="InterPro" id="IPR008271">
    <property type="entry name" value="Ser/Thr_kinase_AS"/>
</dbReference>
<evidence type="ECO:0000313" key="15">
    <source>
        <dbReference type="Proteomes" id="UP000266723"/>
    </source>
</evidence>
<feature type="transmembrane region" description="Helical" evidence="11">
    <location>
        <begin position="146"/>
        <end position="169"/>
    </location>
</feature>
<evidence type="ECO:0000256" key="8">
    <source>
        <dbReference type="ARBA" id="ARBA00047558"/>
    </source>
</evidence>
<keyword evidence="1" id="KW-0723">Serine/threonine-protein kinase</keyword>
<keyword evidence="2 10" id="KW-0245">EGF-like domain</keyword>
<feature type="domain" description="EGF-like" evidence="13">
    <location>
        <begin position="98"/>
        <end position="138"/>
    </location>
</feature>
<evidence type="ECO:0000256" key="11">
    <source>
        <dbReference type="SAM" id="Phobius"/>
    </source>
</evidence>
<dbReference type="SUPFAM" id="SSF56112">
    <property type="entry name" value="Protein kinase-like (PK-like)"/>
    <property type="match status" value="1"/>
</dbReference>
<dbReference type="InterPro" id="IPR049883">
    <property type="entry name" value="NOTCH1_EGF-like"/>
</dbReference>
<dbReference type="Proteomes" id="UP000266723">
    <property type="component" value="Unassembled WGS sequence"/>
</dbReference>